<proteinExistence type="predicted"/>
<keyword evidence="3" id="KW-1185">Reference proteome</keyword>
<dbReference type="RefSeq" id="WP_012374256.1">
    <property type="nucleotide sequence ID" value="NC_010571.1"/>
</dbReference>
<keyword evidence="1" id="KW-0472">Membrane</keyword>
<evidence type="ECO:0000256" key="1">
    <source>
        <dbReference type="SAM" id="Phobius"/>
    </source>
</evidence>
<dbReference type="STRING" id="452637.Oter_1433"/>
<accession>B1ZS42</accession>
<feature type="transmembrane region" description="Helical" evidence="1">
    <location>
        <begin position="53"/>
        <end position="71"/>
    </location>
</feature>
<organism evidence="2 3">
    <name type="scientific">Opitutus terrae (strain DSM 11246 / JCM 15787 / PB90-1)</name>
    <dbReference type="NCBI Taxonomy" id="452637"/>
    <lineage>
        <taxon>Bacteria</taxon>
        <taxon>Pseudomonadati</taxon>
        <taxon>Verrucomicrobiota</taxon>
        <taxon>Opitutia</taxon>
        <taxon>Opitutales</taxon>
        <taxon>Opitutaceae</taxon>
        <taxon>Opitutus</taxon>
    </lineage>
</organism>
<evidence type="ECO:0000313" key="2">
    <source>
        <dbReference type="EMBL" id="ACB74718.1"/>
    </source>
</evidence>
<dbReference type="Proteomes" id="UP000007013">
    <property type="component" value="Chromosome"/>
</dbReference>
<protein>
    <submittedName>
        <fullName evidence="2">Uncharacterized protein</fullName>
    </submittedName>
</protein>
<dbReference type="HOGENOM" id="CLU_1990394_0_0_0"/>
<gene>
    <name evidence="2" type="ordered locus">Oter_1433</name>
</gene>
<name>B1ZS42_OPITP</name>
<keyword evidence="1" id="KW-0812">Transmembrane</keyword>
<keyword evidence="1" id="KW-1133">Transmembrane helix</keyword>
<dbReference type="EMBL" id="CP001032">
    <property type="protein sequence ID" value="ACB74718.1"/>
    <property type="molecule type" value="Genomic_DNA"/>
</dbReference>
<dbReference type="KEGG" id="ote:Oter_1433"/>
<evidence type="ECO:0000313" key="3">
    <source>
        <dbReference type="Proteomes" id="UP000007013"/>
    </source>
</evidence>
<sequence>MTPPDPVPSDDEVDRLLRRRLKDTTPEFEARWIELKRALRATPRRRSSIWARPLWSVLLATSVAVAALLLIPRSPRPVATEASPKLAELWKMDQTLAGSTALLSSETRAELLHVDAAQPSSPDSP</sequence>
<dbReference type="AlphaFoldDB" id="B1ZS42"/>
<reference evidence="2 3" key="1">
    <citation type="journal article" date="2011" name="J. Bacteriol.">
        <title>Genome sequence of the verrucomicrobium Opitutus terrae PB90-1, an abundant inhabitant of rice paddy soil ecosystems.</title>
        <authorList>
            <person name="van Passel M.W."/>
            <person name="Kant R."/>
            <person name="Palva A."/>
            <person name="Copeland A."/>
            <person name="Lucas S."/>
            <person name="Lapidus A."/>
            <person name="Glavina del Rio T."/>
            <person name="Pitluck S."/>
            <person name="Goltsman E."/>
            <person name="Clum A."/>
            <person name="Sun H."/>
            <person name="Schmutz J."/>
            <person name="Larimer F.W."/>
            <person name="Land M.L."/>
            <person name="Hauser L."/>
            <person name="Kyrpides N."/>
            <person name="Mikhailova N."/>
            <person name="Richardson P.P."/>
            <person name="Janssen P.H."/>
            <person name="de Vos W.M."/>
            <person name="Smidt H."/>
        </authorList>
    </citation>
    <scope>NUCLEOTIDE SEQUENCE [LARGE SCALE GENOMIC DNA]</scope>
    <source>
        <strain evidence="3">DSM 11246 / JCM 15787 / PB90-1</strain>
    </source>
</reference>